<sequence>MKYKDFLNSARKHKNTCDILKKEVEVLIGRESKNKARIKELTINLYYLSGYVVECSIKYGIYYFIEYDRNKDIKDLDQNGLTFSGQIKNHKFERYSEYLNRHKGDIPLVSGFNGVSKEVKLLYKNWDADVRYLYSEIPIQFRYCDSYVHVKDFNLKAEEIFSVVENM</sequence>
<evidence type="ECO:0000313" key="2">
    <source>
        <dbReference type="Proteomes" id="UP000184517"/>
    </source>
</evidence>
<reference evidence="2" key="1">
    <citation type="submission" date="2016-11" db="EMBL/GenBank/DDBJ databases">
        <authorList>
            <person name="Varghese N."/>
            <person name="Submissions S."/>
        </authorList>
    </citation>
    <scope>NUCLEOTIDE SEQUENCE [LARGE SCALE GENOMIC DNA]</scope>
    <source>
        <strain evidence="2">DSM 16579</strain>
    </source>
</reference>
<gene>
    <name evidence="1" type="ORF">SAMN02745753_02735</name>
</gene>
<protein>
    <submittedName>
        <fullName evidence="1">Uncharacterized protein</fullName>
    </submittedName>
</protein>
<keyword evidence="2" id="KW-1185">Reference proteome</keyword>
<dbReference type="STRING" id="1122206.SAMN02745753_02735"/>
<dbReference type="OrthoDB" id="7061935at2"/>
<proteinExistence type="predicted"/>
<accession>A0A1M5EYR8</accession>
<dbReference type="Proteomes" id="UP000184517">
    <property type="component" value="Unassembled WGS sequence"/>
</dbReference>
<dbReference type="AlphaFoldDB" id="A0A1M5EYR8"/>
<organism evidence="1 2">
    <name type="scientific">Marinomonas polaris DSM 16579</name>
    <dbReference type="NCBI Taxonomy" id="1122206"/>
    <lineage>
        <taxon>Bacteria</taxon>
        <taxon>Pseudomonadati</taxon>
        <taxon>Pseudomonadota</taxon>
        <taxon>Gammaproteobacteria</taxon>
        <taxon>Oceanospirillales</taxon>
        <taxon>Oceanospirillaceae</taxon>
        <taxon>Marinomonas</taxon>
    </lineage>
</organism>
<dbReference type="EMBL" id="FQVF01000012">
    <property type="protein sequence ID" value="SHF84450.1"/>
    <property type="molecule type" value="Genomic_DNA"/>
</dbReference>
<dbReference type="RefSeq" id="WP_072840248.1">
    <property type="nucleotide sequence ID" value="NZ_FQVF01000012.1"/>
</dbReference>
<name>A0A1M5EYR8_9GAMM</name>
<evidence type="ECO:0000313" key="1">
    <source>
        <dbReference type="EMBL" id="SHF84450.1"/>
    </source>
</evidence>